<evidence type="ECO:0000259" key="2">
    <source>
        <dbReference type="Pfam" id="PF22691"/>
    </source>
</evidence>
<dbReference type="PIRSF" id="PIRSF000429">
    <property type="entry name" value="Ac-CoA_Ac_transf"/>
    <property type="match status" value="1"/>
</dbReference>
<dbReference type="Pfam" id="PF22691">
    <property type="entry name" value="Thiolase_C_1"/>
    <property type="match status" value="1"/>
</dbReference>
<evidence type="ECO:0000259" key="1">
    <source>
        <dbReference type="Pfam" id="PF00108"/>
    </source>
</evidence>
<dbReference type="PANTHER" id="PTHR42870:SF1">
    <property type="entry name" value="NON-SPECIFIC LIPID-TRANSFER PROTEIN-LIKE 2"/>
    <property type="match status" value="1"/>
</dbReference>
<sequence>MSPTTIHLLGGSQTDFAVNWHRDGKGFDALIEVVVAQTLAATGIAPDEIGVIHLGNAFGQLFTGQAQLGGMPATVVPALSGVPAGRHEAACASGSTALLAAMADLESGRYDCALVIGAELEKTVPGAVAAEYLGAAAWVGHEAVDTKFVWPSMFAAVADEYDRRYGLDDAHLRAISELNITNARTNPLAQTRNWTYGPDSFGADDTANPPVVGRLRRQDCSQMTDGAAALIVASDRFLARRTDLRPDTRAVITGWGHRTAGLPLAQKLRASADEPYVFPHVRQTMLDALGRAGLPDIDAVDGVEVHDCFSMSEYMTIDHLGITGPGESWKAVEGGDIARDGRLPLNPGGGLIGGGHPVGATGVRMVLDAYKQVTGQAGAYQVPGAHRFGTLNIGGSATTTVSFIVQSATGP</sequence>
<dbReference type="EMBL" id="CP078145">
    <property type="protein sequence ID" value="QXN93959.1"/>
    <property type="molecule type" value="Genomic_DNA"/>
</dbReference>
<organism evidence="3 4">
    <name type="scientific">Nocardia iowensis</name>
    <dbReference type="NCBI Taxonomy" id="204891"/>
    <lineage>
        <taxon>Bacteria</taxon>
        <taxon>Bacillati</taxon>
        <taxon>Actinomycetota</taxon>
        <taxon>Actinomycetes</taxon>
        <taxon>Mycobacteriales</taxon>
        <taxon>Nocardiaceae</taxon>
        <taxon>Nocardia</taxon>
    </lineage>
</organism>
<dbReference type="InterPro" id="IPR020616">
    <property type="entry name" value="Thiolase_N"/>
</dbReference>
<name>A0ABX8RWB2_NOCIO</name>
<reference evidence="3 4" key="1">
    <citation type="submission" date="2021-07" db="EMBL/GenBank/DDBJ databases">
        <title>Whole Genome Sequence of Nocardia Iowensis.</title>
        <authorList>
            <person name="Lamm A."/>
            <person name="Collins-Fairclough A.M."/>
            <person name="Bunk B."/>
            <person name="Sproer C."/>
        </authorList>
    </citation>
    <scope>NUCLEOTIDE SEQUENCE [LARGE SCALE GENOMIC DNA]</scope>
    <source>
        <strain evidence="3 4">NRRL 5646</strain>
    </source>
</reference>
<accession>A0ABX8RWB2</accession>
<dbReference type="Pfam" id="PF00108">
    <property type="entry name" value="Thiolase_N"/>
    <property type="match status" value="1"/>
</dbReference>
<keyword evidence="4" id="KW-1185">Reference proteome</keyword>
<proteinExistence type="predicted"/>
<dbReference type="Proteomes" id="UP000694257">
    <property type="component" value="Chromosome"/>
</dbReference>
<gene>
    <name evidence="3" type="ORF">KV110_13380</name>
</gene>
<evidence type="ECO:0000313" key="4">
    <source>
        <dbReference type="Proteomes" id="UP000694257"/>
    </source>
</evidence>
<dbReference type="RefSeq" id="WP_218476345.1">
    <property type="nucleotide sequence ID" value="NZ_BAABJN010000018.1"/>
</dbReference>
<dbReference type="NCBIfam" id="NF004936">
    <property type="entry name" value="PRK06289.1"/>
    <property type="match status" value="1"/>
</dbReference>
<dbReference type="PANTHER" id="PTHR42870">
    <property type="entry name" value="ACETYL-COA C-ACETYLTRANSFERASE"/>
    <property type="match status" value="1"/>
</dbReference>
<dbReference type="CDD" id="cd00829">
    <property type="entry name" value="SCP-x_thiolase"/>
    <property type="match status" value="1"/>
</dbReference>
<dbReference type="InterPro" id="IPR002155">
    <property type="entry name" value="Thiolase"/>
</dbReference>
<dbReference type="InterPro" id="IPR055140">
    <property type="entry name" value="Thiolase_C_2"/>
</dbReference>
<evidence type="ECO:0000313" key="3">
    <source>
        <dbReference type="EMBL" id="QXN93959.1"/>
    </source>
</evidence>
<protein>
    <submittedName>
        <fullName evidence="3">Acetyl-CoA acetyltransferase</fullName>
    </submittedName>
</protein>
<feature type="domain" description="Thiolase C-terminal" evidence="2">
    <location>
        <begin position="275"/>
        <end position="405"/>
    </location>
</feature>
<feature type="domain" description="Thiolase N-terminal" evidence="1">
    <location>
        <begin position="28"/>
        <end position="131"/>
    </location>
</feature>